<feature type="region of interest" description="Disordered" evidence="6">
    <location>
        <begin position="887"/>
        <end position="920"/>
    </location>
</feature>
<dbReference type="PANTHER" id="PTHR45623:SF49">
    <property type="entry name" value="SWI_SNF-RELATED MATRIX-ASSOCIATED ACTIN-DEPENDENT REGULATOR OF CHROMATIN SUBFAMILY A MEMBER 5"/>
    <property type="match status" value="1"/>
</dbReference>
<dbReference type="InterPro" id="IPR001650">
    <property type="entry name" value="Helicase_C-like"/>
</dbReference>
<dbReference type="GO" id="GO:0034728">
    <property type="term" value="P:nucleosome organization"/>
    <property type="evidence" value="ECO:0007669"/>
    <property type="project" value="TreeGrafter"/>
</dbReference>
<dbReference type="GO" id="GO:0003677">
    <property type="term" value="F:DNA binding"/>
    <property type="evidence" value="ECO:0007669"/>
    <property type="project" value="TreeGrafter"/>
</dbReference>
<sequence>VQKELGALANLGGAALEKELRSLSGEGLMSGSGKLALLDRLLLRLRAAGSRVLLFSQWTQTLDVLEEYCNFRFGRKNEVYLRLDGQTNRIARELDVRTFNAPGSTVFLYLVSTKAGGQGINLATADTVVLYDSCWNPQVDLQAQDRAHRIGQTKQVRVFRLVTESSVEERIVARAEQKMLLDALVVKKQSEEVERHLAQNLREAGGTVHLPDVEITEDGDVAATEQSELGTGLSMRELLGMLAFGAKEIFKSDGAAGSEQRMMAADLDRRVAKLLGDVEEGVAPAMHPASHAGAEQYDATRTSSGAGPAEGTIDETSGSGLQIEGHRTIFDDAEAMIAVEKGPKAGSAAQAEISVGAEAAKEDGMTEQDGMTKEVVTPAQDRTMEDAAKAKDAVMTTQEGMAKEVVTPAQDHAMEDAAGANDVGVATEAGAANLAGVVAQTPVQARGGVESTSQALKTTGRPSTWLGGGGQDPRELAAMGVPALRARFLAVFGEHTASNNSNWLRKKLGAPAGPTGPARSSTPRSRDATASIWTTGALPPGLPGYLKVDDKPEGAPSQSPAPPMIFGCEHGCGFRGDCAAVREHAAGCAAKEIAMARKAEAAAQAAARAEARLAGSGRQRDAPKRYEPPSISKDSSKRRKLQHDDACFNCTDGGNLLECSACPRVYHLSCVGLKQVPKGTWRCPWHECKGCERNKSHVGGMLFQCVTCPLAYCFDCCPEEYLGKREPFSEYKRRLETRGYNTQTTIFFKCATCVQDTTLRHADFARDTRPHRAPAEKKRSAPAAAAEANMAAGPSGARPRVEDQGAARLPAMAASKGGAVALSLEAPAAGNVVGGGGRRSDETGREKGLEEQDLEGLMQVDSWKQLRHVAAQLLPQLLADAVGAAKEQGADRAAPPPSVSDSASRRTNMGEFPHPDPSYLLVDYCQRGTVTKGSQR</sequence>
<dbReference type="CDD" id="cd18793">
    <property type="entry name" value="SF2_C_SNF"/>
    <property type="match status" value="1"/>
</dbReference>
<feature type="compositionally biased region" description="Basic and acidic residues" evidence="6">
    <location>
        <begin position="618"/>
        <end position="627"/>
    </location>
</feature>
<feature type="region of interest" description="Disordered" evidence="6">
    <location>
        <begin position="445"/>
        <end position="470"/>
    </location>
</feature>
<dbReference type="Pfam" id="PF00271">
    <property type="entry name" value="Helicase_C"/>
    <property type="match status" value="1"/>
</dbReference>
<feature type="region of interest" description="Disordered" evidence="6">
    <location>
        <begin position="299"/>
        <end position="319"/>
    </location>
</feature>
<dbReference type="GO" id="GO:0042393">
    <property type="term" value="F:histone binding"/>
    <property type="evidence" value="ECO:0007669"/>
    <property type="project" value="TreeGrafter"/>
</dbReference>
<feature type="region of interest" description="Disordered" evidence="6">
    <location>
        <begin position="766"/>
        <end position="801"/>
    </location>
</feature>
<evidence type="ECO:0000313" key="8">
    <source>
        <dbReference type="EMBL" id="KAK3240883.1"/>
    </source>
</evidence>
<dbReference type="EMBL" id="LGRX02033524">
    <property type="protein sequence ID" value="KAK3240883.1"/>
    <property type="molecule type" value="Genomic_DNA"/>
</dbReference>
<dbReference type="GO" id="GO:0003682">
    <property type="term" value="F:chromatin binding"/>
    <property type="evidence" value="ECO:0007669"/>
    <property type="project" value="TreeGrafter"/>
</dbReference>
<keyword evidence="5" id="KW-0539">Nucleus</keyword>
<organism evidence="8 9">
    <name type="scientific">Cymbomonas tetramitiformis</name>
    <dbReference type="NCBI Taxonomy" id="36881"/>
    <lineage>
        <taxon>Eukaryota</taxon>
        <taxon>Viridiplantae</taxon>
        <taxon>Chlorophyta</taxon>
        <taxon>Pyramimonadophyceae</taxon>
        <taxon>Pyramimonadales</taxon>
        <taxon>Pyramimonadaceae</taxon>
        <taxon>Cymbomonas</taxon>
    </lineage>
</organism>
<evidence type="ECO:0000256" key="1">
    <source>
        <dbReference type="ARBA" id="ARBA00022723"/>
    </source>
</evidence>
<evidence type="ECO:0000259" key="7">
    <source>
        <dbReference type="PROSITE" id="PS51194"/>
    </source>
</evidence>
<comment type="caution">
    <text evidence="8">The sequence shown here is derived from an EMBL/GenBank/DDBJ whole genome shotgun (WGS) entry which is preliminary data.</text>
</comment>
<evidence type="ECO:0000256" key="5">
    <source>
        <dbReference type="ARBA" id="ARBA00023242"/>
    </source>
</evidence>
<keyword evidence="3" id="KW-0378">Hydrolase</keyword>
<protein>
    <recommendedName>
        <fullName evidence="7">Helicase C-terminal domain-containing protein</fullName>
    </recommendedName>
</protein>
<accession>A0AAE0BQG1</accession>
<gene>
    <name evidence="8" type="ORF">CYMTET_49310</name>
</gene>
<feature type="region of interest" description="Disordered" evidence="6">
    <location>
        <begin position="610"/>
        <end position="638"/>
    </location>
</feature>
<evidence type="ECO:0000256" key="2">
    <source>
        <dbReference type="ARBA" id="ARBA00022771"/>
    </source>
</evidence>
<dbReference type="InterPro" id="IPR013083">
    <property type="entry name" value="Znf_RING/FYVE/PHD"/>
</dbReference>
<evidence type="ECO:0000256" key="6">
    <source>
        <dbReference type="SAM" id="MobiDB-lite"/>
    </source>
</evidence>
<reference evidence="8 9" key="1">
    <citation type="journal article" date="2015" name="Genome Biol. Evol.">
        <title>Comparative Genomics of a Bacterivorous Green Alga Reveals Evolutionary Causalities and Consequences of Phago-Mixotrophic Mode of Nutrition.</title>
        <authorList>
            <person name="Burns J.A."/>
            <person name="Paasch A."/>
            <person name="Narechania A."/>
            <person name="Kim E."/>
        </authorList>
    </citation>
    <scope>NUCLEOTIDE SEQUENCE [LARGE SCALE GENOMIC DNA]</scope>
    <source>
        <strain evidence="8 9">PLY_AMNH</strain>
    </source>
</reference>
<dbReference type="Gene3D" id="3.30.40.10">
    <property type="entry name" value="Zinc/RING finger domain, C3HC4 (zinc finger)"/>
    <property type="match status" value="1"/>
</dbReference>
<keyword evidence="4" id="KW-0862">Zinc</keyword>
<keyword evidence="2" id="KW-0863">Zinc-finger</keyword>
<dbReference type="GO" id="GO:0000785">
    <property type="term" value="C:chromatin"/>
    <property type="evidence" value="ECO:0007669"/>
    <property type="project" value="TreeGrafter"/>
</dbReference>
<dbReference type="SMART" id="SM00249">
    <property type="entry name" value="PHD"/>
    <property type="match status" value="1"/>
</dbReference>
<proteinExistence type="predicted"/>
<name>A0AAE0BQG1_9CHLO</name>
<keyword evidence="9" id="KW-1185">Reference proteome</keyword>
<dbReference type="SUPFAM" id="SSF52540">
    <property type="entry name" value="P-loop containing nucleoside triphosphate hydrolases"/>
    <property type="match status" value="1"/>
</dbReference>
<dbReference type="GO" id="GO:0140658">
    <property type="term" value="F:ATP-dependent chromatin remodeler activity"/>
    <property type="evidence" value="ECO:0007669"/>
    <property type="project" value="TreeGrafter"/>
</dbReference>
<dbReference type="GO" id="GO:0016887">
    <property type="term" value="F:ATP hydrolysis activity"/>
    <property type="evidence" value="ECO:0007669"/>
    <property type="project" value="TreeGrafter"/>
</dbReference>
<dbReference type="GO" id="GO:0005634">
    <property type="term" value="C:nucleus"/>
    <property type="evidence" value="ECO:0007669"/>
    <property type="project" value="TreeGrafter"/>
</dbReference>
<dbReference type="Gene3D" id="3.40.50.300">
    <property type="entry name" value="P-loop containing nucleotide triphosphate hydrolases"/>
    <property type="match status" value="1"/>
</dbReference>
<dbReference type="SUPFAM" id="SSF57903">
    <property type="entry name" value="FYVE/PHD zinc finger"/>
    <property type="match status" value="1"/>
</dbReference>
<evidence type="ECO:0000313" key="9">
    <source>
        <dbReference type="Proteomes" id="UP001190700"/>
    </source>
</evidence>
<dbReference type="InterPro" id="IPR027417">
    <property type="entry name" value="P-loop_NTPase"/>
</dbReference>
<dbReference type="AlphaFoldDB" id="A0AAE0BQG1"/>
<dbReference type="Proteomes" id="UP001190700">
    <property type="component" value="Unassembled WGS sequence"/>
</dbReference>
<dbReference type="PROSITE" id="PS51194">
    <property type="entry name" value="HELICASE_CTER"/>
    <property type="match status" value="1"/>
</dbReference>
<dbReference type="GO" id="GO:0008270">
    <property type="term" value="F:zinc ion binding"/>
    <property type="evidence" value="ECO:0007669"/>
    <property type="project" value="UniProtKB-KW"/>
</dbReference>
<feature type="compositionally biased region" description="Basic and acidic residues" evidence="6">
    <location>
        <begin position="766"/>
        <end position="779"/>
    </location>
</feature>
<dbReference type="InterPro" id="IPR049730">
    <property type="entry name" value="SNF2/RAD54-like_C"/>
</dbReference>
<feature type="region of interest" description="Disordered" evidence="6">
    <location>
        <begin position="541"/>
        <end position="562"/>
    </location>
</feature>
<dbReference type="PANTHER" id="PTHR45623">
    <property type="entry name" value="CHROMODOMAIN-HELICASE-DNA-BINDING PROTEIN 3-RELATED-RELATED"/>
    <property type="match status" value="1"/>
</dbReference>
<feature type="domain" description="Helicase C-terminal" evidence="7">
    <location>
        <begin position="37"/>
        <end position="192"/>
    </location>
</feature>
<feature type="region of interest" description="Disordered" evidence="6">
    <location>
        <begin position="503"/>
        <end position="528"/>
    </location>
</feature>
<dbReference type="CDD" id="cd15568">
    <property type="entry name" value="PHD5_NSD"/>
    <property type="match status" value="1"/>
</dbReference>
<dbReference type="InterPro" id="IPR011011">
    <property type="entry name" value="Znf_FYVE_PHD"/>
</dbReference>
<dbReference type="SMART" id="SM00490">
    <property type="entry name" value="HELICc"/>
    <property type="match status" value="1"/>
</dbReference>
<evidence type="ECO:0000256" key="3">
    <source>
        <dbReference type="ARBA" id="ARBA00022801"/>
    </source>
</evidence>
<keyword evidence="1" id="KW-0479">Metal-binding</keyword>
<feature type="compositionally biased region" description="Low complexity" evidence="6">
    <location>
        <begin position="781"/>
        <end position="797"/>
    </location>
</feature>
<feature type="non-terminal residue" evidence="8">
    <location>
        <position position="1"/>
    </location>
</feature>
<dbReference type="InterPro" id="IPR001965">
    <property type="entry name" value="Znf_PHD"/>
</dbReference>
<feature type="compositionally biased region" description="Polar residues" evidence="6">
    <location>
        <begin position="450"/>
        <end position="462"/>
    </location>
</feature>
<evidence type="ECO:0000256" key="4">
    <source>
        <dbReference type="ARBA" id="ARBA00022833"/>
    </source>
</evidence>